<reference evidence="3" key="1">
    <citation type="submission" date="2021-01" db="EMBL/GenBank/DDBJ databases">
        <authorList>
            <person name="Corre E."/>
            <person name="Pelletier E."/>
            <person name="Niang G."/>
            <person name="Scheremetjew M."/>
            <person name="Finn R."/>
            <person name="Kale V."/>
            <person name="Holt S."/>
            <person name="Cochrane G."/>
            <person name="Meng A."/>
            <person name="Brown T."/>
            <person name="Cohen L."/>
        </authorList>
    </citation>
    <scope>NUCLEOTIDE SEQUENCE</scope>
    <source>
        <strain evidence="3">UTEX LB 985</strain>
    </source>
</reference>
<name>A0A7S2N3F6_9EUKA</name>
<dbReference type="PANTHER" id="PTHR12136">
    <property type="entry name" value="ENHANCED DISEASE RESISTANCE-RELATED"/>
    <property type="match status" value="1"/>
</dbReference>
<organism evidence="3">
    <name type="scientific">Haptolina brevifila</name>
    <dbReference type="NCBI Taxonomy" id="156173"/>
    <lineage>
        <taxon>Eukaryota</taxon>
        <taxon>Haptista</taxon>
        <taxon>Haptophyta</taxon>
        <taxon>Prymnesiophyceae</taxon>
        <taxon>Prymnesiales</taxon>
        <taxon>Prymnesiaceae</taxon>
        <taxon>Haptolina</taxon>
    </lineage>
</organism>
<dbReference type="InterPro" id="IPR009769">
    <property type="entry name" value="EDR2_C"/>
</dbReference>
<dbReference type="PANTHER" id="PTHR12136:SF41">
    <property type="entry name" value="PLECKSTRIN HOMOLOGY (PH) AND LIPID-BINDING START DOMAINS-CONTAINING PROTEIN"/>
    <property type="match status" value="1"/>
</dbReference>
<dbReference type="EMBL" id="HBGU01061555">
    <property type="protein sequence ID" value="CAD9517354.1"/>
    <property type="molecule type" value="Transcribed_RNA"/>
</dbReference>
<sequence length="130" mass="13927">MLRLACPSKPAVAGRSLKQRYFSGTCSTTAGPISYFEVDMDTSDSAAANRAISIAKPISKSIVFDLAFVIEGREEAELPEVLVGCARCVQMNLSDSATKLYSPSYLPSYSPSCLPSYSPTYATTDEPPPT</sequence>
<dbReference type="InterPro" id="IPR045096">
    <property type="entry name" value="EDR2-like"/>
</dbReference>
<feature type="region of interest" description="Disordered" evidence="1">
    <location>
        <begin position="109"/>
        <end position="130"/>
    </location>
</feature>
<dbReference type="AlphaFoldDB" id="A0A7S2N3F6"/>
<dbReference type="Pfam" id="PF07059">
    <property type="entry name" value="EDR2_C"/>
    <property type="match status" value="1"/>
</dbReference>
<evidence type="ECO:0000313" key="3">
    <source>
        <dbReference type="EMBL" id="CAD9517354.1"/>
    </source>
</evidence>
<feature type="compositionally biased region" description="Low complexity" evidence="1">
    <location>
        <begin position="109"/>
        <end position="121"/>
    </location>
</feature>
<evidence type="ECO:0000256" key="1">
    <source>
        <dbReference type="SAM" id="MobiDB-lite"/>
    </source>
</evidence>
<gene>
    <name evidence="3" type="ORF">CBRE1094_LOCUS33478</name>
</gene>
<accession>A0A7S2N3F6</accession>
<proteinExistence type="predicted"/>
<feature type="domain" description="Protein ENHANCED DISEASE RESISTANCE 2 C-terminal" evidence="2">
    <location>
        <begin position="5"/>
        <end position="91"/>
    </location>
</feature>
<protein>
    <recommendedName>
        <fullName evidence="2">Protein ENHANCED DISEASE RESISTANCE 2 C-terminal domain-containing protein</fullName>
    </recommendedName>
</protein>
<evidence type="ECO:0000259" key="2">
    <source>
        <dbReference type="Pfam" id="PF07059"/>
    </source>
</evidence>